<dbReference type="EMBL" id="SPDS01000001">
    <property type="protein sequence ID" value="TFH56831.1"/>
    <property type="molecule type" value="Genomic_DNA"/>
</dbReference>
<protein>
    <submittedName>
        <fullName evidence="2">Uncharacterized protein</fullName>
    </submittedName>
</protein>
<name>A0A4Y8TZ19_9MICC</name>
<evidence type="ECO:0000313" key="3">
    <source>
        <dbReference type="Proteomes" id="UP000297638"/>
    </source>
</evidence>
<dbReference type="AlphaFoldDB" id="A0A4Y8TZ19"/>
<accession>A0A4Y8TZ19</accession>
<gene>
    <name evidence="2" type="ORF">EXY26_07350</name>
</gene>
<evidence type="ECO:0000313" key="2">
    <source>
        <dbReference type="EMBL" id="TFH56831.1"/>
    </source>
</evidence>
<reference evidence="2 3" key="1">
    <citation type="submission" date="2019-03" db="EMBL/GenBank/DDBJ databases">
        <title>Glutamicibacter sp. LJH19 genome.</title>
        <authorList>
            <person name="Sinai Borker S."/>
            <person name="Kumar R."/>
        </authorList>
    </citation>
    <scope>NUCLEOTIDE SEQUENCE [LARGE SCALE GENOMIC DNA]</scope>
    <source>
        <strain evidence="2 3">LJH19</strain>
    </source>
</reference>
<sequence>MPENLPTLLGWKRRIADHCETHGIQKSDSAMRRMAARLHNRQERISNDEFRRLFDHADPTANVAIHNVMQEPKKNTAPVHPRQEIRTEAVATTH</sequence>
<feature type="region of interest" description="Disordered" evidence="1">
    <location>
        <begin position="73"/>
        <end position="94"/>
    </location>
</feature>
<organism evidence="2 3">
    <name type="scientific">Glutamicibacter arilaitensis</name>
    <dbReference type="NCBI Taxonomy" id="256701"/>
    <lineage>
        <taxon>Bacteria</taxon>
        <taxon>Bacillati</taxon>
        <taxon>Actinomycetota</taxon>
        <taxon>Actinomycetes</taxon>
        <taxon>Micrococcales</taxon>
        <taxon>Micrococcaceae</taxon>
        <taxon>Glutamicibacter</taxon>
    </lineage>
</organism>
<evidence type="ECO:0000256" key="1">
    <source>
        <dbReference type="SAM" id="MobiDB-lite"/>
    </source>
</evidence>
<dbReference type="Proteomes" id="UP000297638">
    <property type="component" value="Unassembled WGS sequence"/>
</dbReference>
<comment type="caution">
    <text evidence="2">The sequence shown here is derived from an EMBL/GenBank/DDBJ whole genome shotgun (WGS) entry which is preliminary data.</text>
</comment>
<proteinExistence type="predicted"/>
<dbReference type="RefSeq" id="WP_134779898.1">
    <property type="nucleotide sequence ID" value="NZ_SPDS01000001.1"/>
</dbReference>